<keyword evidence="13 18" id="KW-0670">Pyruvate</keyword>
<dbReference type="InterPro" id="IPR040442">
    <property type="entry name" value="Pyrv_kinase-like_dom_sf"/>
</dbReference>
<dbReference type="EC" id="2.7.1.40" evidence="5 14"/>
<keyword evidence="12 15" id="KW-0324">Glycolysis</keyword>
<keyword evidence="9 15" id="KW-0418">Kinase</keyword>
<evidence type="ECO:0000256" key="12">
    <source>
        <dbReference type="ARBA" id="ARBA00023152"/>
    </source>
</evidence>
<sequence>MSIRNDRESQRRRRTKIVCTIGPASKSPKLIEELIREGMDVARLNFSHGSHEEHSLAIGHIREISGRLKKPVAILQDLAGPKIRTGLLQNGPIVLKEGRTFTLTTRQVPGNEKETSLSHSLLPPEVRSGNTILLADGSLELRVEEVTSTDIKCRVISGGTLTSQQGINLPDADLEIPFLSKKDQRDLLFGINHKVDFIGISFVRQAHDILQVRKILKEKAGEGTSLIAKIEKRKALDNIDQIIEVADGIMIARGDLGVEVPLEEVPLAQKAIIRKCNLAGKPVITATQMLESMVRNPRPTRAEVTDVANAIFDGTDAIMLSEETALGKYPLKSIRIMNKIAIQTEESLDYEKILQERALSVKATVPDAISNATCQVAHDLKAAAIVIFTLSGSTARLVARYRPGVPIMAGSPEESTVRKLALSWGVYPHKSQKIKDTDDMICKAKNTARRIGRLGRGEIIVITAGIPFAIPGITNLIKVEVTD</sequence>
<dbReference type="Gene3D" id="3.40.1380.20">
    <property type="entry name" value="Pyruvate kinase, C-terminal domain"/>
    <property type="match status" value="1"/>
</dbReference>
<protein>
    <recommendedName>
        <fullName evidence="5 14">Pyruvate kinase</fullName>
        <ecNumber evidence="5 14">2.7.1.40</ecNumber>
    </recommendedName>
</protein>
<gene>
    <name evidence="18" type="primary">pyk</name>
    <name evidence="18" type="ORF">E3J33_02740</name>
</gene>
<dbReference type="Gene3D" id="3.20.20.60">
    <property type="entry name" value="Phosphoenolpyruvate-binding domains"/>
    <property type="match status" value="1"/>
</dbReference>
<dbReference type="SUPFAM" id="SSF50800">
    <property type="entry name" value="PK beta-barrel domain-like"/>
    <property type="match status" value="1"/>
</dbReference>
<evidence type="ECO:0000256" key="5">
    <source>
        <dbReference type="ARBA" id="ARBA00012142"/>
    </source>
</evidence>
<evidence type="ECO:0000256" key="1">
    <source>
        <dbReference type="ARBA" id="ARBA00001946"/>
    </source>
</evidence>
<dbReference type="InterPro" id="IPR001697">
    <property type="entry name" value="Pyr_Knase"/>
</dbReference>
<dbReference type="GO" id="GO:0000287">
    <property type="term" value="F:magnesium ion binding"/>
    <property type="evidence" value="ECO:0007669"/>
    <property type="project" value="UniProtKB-UniRule"/>
</dbReference>
<evidence type="ECO:0000256" key="11">
    <source>
        <dbReference type="ARBA" id="ARBA00022842"/>
    </source>
</evidence>
<dbReference type="Proteomes" id="UP000316925">
    <property type="component" value="Unassembled WGS sequence"/>
</dbReference>
<comment type="cofactor">
    <cofactor evidence="2">
        <name>K(+)</name>
        <dbReference type="ChEBI" id="CHEBI:29103"/>
    </cofactor>
</comment>
<dbReference type="Pfam" id="PF02887">
    <property type="entry name" value="PK_C"/>
    <property type="match status" value="1"/>
</dbReference>
<dbReference type="FunFam" id="2.40.33.10:FF:000001">
    <property type="entry name" value="Pyruvate kinase"/>
    <property type="match status" value="1"/>
</dbReference>
<dbReference type="Pfam" id="PF00224">
    <property type="entry name" value="PK"/>
    <property type="match status" value="1"/>
</dbReference>
<name>A0A523YNB8_UNCAE</name>
<comment type="cofactor">
    <cofactor evidence="1">
        <name>Mg(2+)</name>
        <dbReference type="ChEBI" id="CHEBI:18420"/>
    </cofactor>
</comment>
<dbReference type="InterPro" id="IPR036918">
    <property type="entry name" value="Pyrv_Knase_C_sf"/>
</dbReference>
<keyword evidence="7" id="KW-0479">Metal-binding</keyword>
<evidence type="ECO:0000256" key="14">
    <source>
        <dbReference type="NCBIfam" id="TIGR01064"/>
    </source>
</evidence>
<dbReference type="FunFam" id="3.20.20.60:FF:000025">
    <property type="entry name" value="Pyruvate kinase"/>
    <property type="match status" value="1"/>
</dbReference>
<dbReference type="EMBL" id="SOIJ01000155">
    <property type="protein sequence ID" value="TET92987.1"/>
    <property type="molecule type" value="Genomic_DNA"/>
</dbReference>
<dbReference type="GO" id="GO:0030955">
    <property type="term" value="F:potassium ion binding"/>
    <property type="evidence" value="ECO:0007669"/>
    <property type="project" value="UniProtKB-UniRule"/>
</dbReference>
<dbReference type="NCBIfam" id="NF004491">
    <property type="entry name" value="PRK05826.1"/>
    <property type="match status" value="1"/>
</dbReference>
<dbReference type="AlphaFoldDB" id="A0A523YNB8"/>
<dbReference type="InterPro" id="IPR011037">
    <property type="entry name" value="Pyrv_Knase-like_insert_dom_sf"/>
</dbReference>
<organism evidence="18 19">
    <name type="scientific">Aerophobetes bacterium</name>
    <dbReference type="NCBI Taxonomy" id="2030807"/>
    <lineage>
        <taxon>Bacteria</taxon>
        <taxon>Candidatus Aerophobota</taxon>
    </lineage>
</organism>
<proteinExistence type="inferred from homology"/>
<dbReference type="GO" id="GO:0016301">
    <property type="term" value="F:kinase activity"/>
    <property type="evidence" value="ECO:0007669"/>
    <property type="project" value="UniProtKB-KW"/>
</dbReference>
<evidence type="ECO:0000256" key="4">
    <source>
        <dbReference type="ARBA" id="ARBA00008663"/>
    </source>
</evidence>
<dbReference type="InterPro" id="IPR015793">
    <property type="entry name" value="Pyrv_Knase_brl"/>
</dbReference>
<dbReference type="UniPathway" id="UPA00109">
    <property type="reaction ID" value="UER00188"/>
</dbReference>
<evidence type="ECO:0000256" key="6">
    <source>
        <dbReference type="ARBA" id="ARBA00022679"/>
    </source>
</evidence>
<evidence type="ECO:0000313" key="19">
    <source>
        <dbReference type="Proteomes" id="UP000316925"/>
    </source>
</evidence>
<dbReference type="NCBIfam" id="NF004978">
    <property type="entry name" value="PRK06354.1"/>
    <property type="match status" value="1"/>
</dbReference>
<evidence type="ECO:0000256" key="7">
    <source>
        <dbReference type="ARBA" id="ARBA00022723"/>
    </source>
</evidence>
<comment type="caution">
    <text evidence="18">The sequence shown here is derived from an EMBL/GenBank/DDBJ whole genome shotgun (WGS) entry which is preliminary data.</text>
</comment>
<feature type="domain" description="Pyruvate kinase C-terminal" evidence="17">
    <location>
        <begin position="367"/>
        <end position="479"/>
    </location>
</feature>
<feature type="domain" description="Pyruvate kinase barrel" evidence="16">
    <location>
        <begin position="13"/>
        <end position="334"/>
    </location>
</feature>
<evidence type="ECO:0000256" key="10">
    <source>
        <dbReference type="ARBA" id="ARBA00022840"/>
    </source>
</evidence>
<dbReference type="InterPro" id="IPR015806">
    <property type="entry name" value="Pyrv_Knase_insert_dom_sf"/>
</dbReference>
<evidence type="ECO:0000313" key="18">
    <source>
        <dbReference type="EMBL" id="TET92987.1"/>
    </source>
</evidence>
<evidence type="ECO:0000256" key="15">
    <source>
        <dbReference type="RuleBase" id="RU000504"/>
    </source>
</evidence>
<accession>A0A523YNB8</accession>
<evidence type="ECO:0000256" key="8">
    <source>
        <dbReference type="ARBA" id="ARBA00022741"/>
    </source>
</evidence>
<keyword evidence="11 15" id="KW-0460">Magnesium</keyword>
<evidence type="ECO:0000259" key="17">
    <source>
        <dbReference type="Pfam" id="PF02887"/>
    </source>
</evidence>
<keyword evidence="10" id="KW-0067">ATP-binding</keyword>
<comment type="similarity">
    <text evidence="4 15">Belongs to the pyruvate kinase family.</text>
</comment>
<dbReference type="InterPro" id="IPR015813">
    <property type="entry name" value="Pyrv/PenolPyrv_kinase-like_dom"/>
</dbReference>
<comment type="pathway">
    <text evidence="3 15">Carbohydrate degradation; glycolysis; pyruvate from D-glyceraldehyde 3-phosphate: step 5/5.</text>
</comment>
<evidence type="ECO:0000259" key="16">
    <source>
        <dbReference type="Pfam" id="PF00224"/>
    </source>
</evidence>
<dbReference type="GO" id="GO:0005524">
    <property type="term" value="F:ATP binding"/>
    <property type="evidence" value="ECO:0007669"/>
    <property type="project" value="UniProtKB-KW"/>
</dbReference>
<evidence type="ECO:0000256" key="13">
    <source>
        <dbReference type="ARBA" id="ARBA00023317"/>
    </source>
</evidence>
<comment type="catalytic activity">
    <reaction evidence="15">
        <text>pyruvate + ATP = phosphoenolpyruvate + ADP + H(+)</text>
        <dbReference type="Rhea" id="RHEA:18157"/>
        <dbReference type="ChEBI" id="CHEBI:15361"/>
        <dbReference type="ChEBI" id="CHEBI:15378"/>
        <dbReference type="ChEBI" id="CHEBI:30616"/>
        <dbReference type="ChEBI" id="CHEBI:58702"/>
        <dbReference type="ChEBI" id="CHEBI:456216"/>
        <dbReference type="EC" id="2.7.1.40"/>
    </reaction>
</comment>
<reference evidence="18 19" key="1">
    <citation type="submission" date="2019-03" db="EMBL/GenBank/DDBJ databases">
        <title>Metabolic potential of uncultured bacteria and archaea associated with petroleum seepage in deep-sea sediments.</title>
        <authorList>
            <person name="Dong X."/>
            <person name="Hubert C."/>
        </authorList>
    </citation>
    <scope>NUCLEOTIDE SEQUENCE [LARGE SCALE GENOMIC DNA]</scope>
    <source>
        <strain evidence="18">E29_bin28</strain>
    </source>
</reference>
<dbReference type="PANTHER" id="PTHR11817">
    <property type="entry name" value="PYRUVATE KINASE"/>
    <property type="match status" value="1"/>
</dbReference>
<keyword evidence="8" id="KW-0547">Nucleotide-binding</keyword>
<keyword evidence="6 15" id="KW-0808">Transferase</keyword>
<dbReference type="SUPFAM" id="SSF52935">
    <property type="entry name" value="PK C-terminal domain-like"/>
    <property type="match status" value="1"/>
</dbReference>
<evidence type="ECO:0000256" key="9">
    <source>
        <dbReference type="ARBA" id="ARBA00022777"/>
    </source>
</evidence>
<dbReference type="InterPro" id="IPR015795">
    <property type="entry name" value="Pyrv_Knase_C"/>
</dbReference>
<dbReference type="SUPFAM" id="SSF51621">
    <property type="entry name" value="Phosphoenolpyruvate/pyruvate domain"/>
    <property type="match status" value="1"/>
</dbReference>
<evidence type="ECO:0000256" key="2">
    <source>
        <dbReference type="ARBA" id="ARBA00001958"/>
    </source>
</evidence>
<dbReference type="PRINTS" id="PR01050">
    <property type="entry name" value="PYRUVTKNASE"/>
</dbReference>
<dbReference type="GO" id="GO:0004743">
    <property type="term" value="F:pyruvate kinase activity"/>
    <property type="evidence" value="ECO:0007669"/>
    <property type="project" value="UniProtKB-UniRule"/>
</dbReference>
<dbReference type="NCBIfam" id="TIGR01064">
    <property type="entry name" value="pyruv_kin"/>
    <property type="match status" value="1"/>
</dbReference>
<dbReference type="Gene3D" id="2.40.33.10">
    <property type="entry name" value="PK beta-barrel domain-like"/>
    <property type="match status" value="1"/>
</dbReference>
<evidence type="ECO:0000256" key="3">
    <source>
        <dbReference type="ARBA" id="ARBA00004997"/>
    </source>
</evidence>